<dbReference type="PANTHER" id="PTHR12151">
    <property type="entry name" value="ELECTRON TRANSPORT PROTIN SCO1/SENC FAMILY MEMBER"/>
    <property type="match status" value="1"/>
</dbReference>
<dbReference type="CDD" id="cd02968">
    <property type="entry name" value="SCO"/>
    <property type="match status" value="1"/>
</dbReference>
<evidence type="ECO:0000313" key="5">
    <source>
        <dbReference type="Proteomes" id="UP000773469"/>
    </source>
</evidence>
<accession>A0ABQ4NXQ6</accession>
<dbReference type="PANTHER" id="PTHR12151:SF25">
    <property type="entry name" value="LINALOOL DEHYDRATASE_ISOMERASE DOMAIN-CONTAINING PROTEIN"/>
    <property type="match status" value="1"/>
</dbReference>
<evidence type="ECO:0000256" key="2">
    <source>
        <dbReference type="ARBA" id="ARBA00023008"/>
    </source>
</evidence>
<comment type="similarity">
    <text evidence="1">Belongs to the SCO1/2 family.</text>
</comment>
<gene>
    <name evidence="4" type="primary">senC</name>
    <name evidence="4" type="ORF">TUM3794_14170</name>
</gene>
<feature type="domain" description="Thioredoxin" evidence="3">
    <location>
        <begin position="37"/>
        <end position="202"/>
    </location>
</feature>
<dbReference type="EMBL" id="BPEU01000008">
    <property type="protein sequence ID" value="GIU39390.1"/>
    <property type="molecule type" value="Genomic_DNA"/>
</dbReference>
<dbReference type="InterPro" id="IPR003782">
    <property type="entry name" value="SCO1/SenC"/>
</dbReference>
<dbReference type="Proteomes" id="UP000773469">
    <property type="component" value="Unassembled WGS sequence"/>
</dbReference>
<dbReference type="InterPro" id="IPR036249">
    <property type="entry name" value="Thioredoxin-like_sf"/>
</dbReference>
<organism evidence="4 5">
    <name type="scientific">Shewanella colwelliana</name>
    <name type="common">Alteromonas colwelliana</name>
    <dbReference type="NCBI Taxonomy" id="23"/>
    <lineage>
        <taxon>Bacteria</taxon>
        <taxon>Pseudomonadati</taxon>
        <taxon>Pseudomonadota</taxon>
        <taxon>Gammaproteobacteria</taxon>
        <taxon>Alteromonadales</taxon>
        <taxon>Shewanellaceae</taxon>
        <taxon>Shewanella</taxon>
    </lineage>
</organism>
<sequence length="209" mass="23703">MKKYLIFAVMIVFTLLGGITAIQYSQTPLVLQTSYIYPTQRLVSPFELHDQHGQVFTHEQLQGKWSLVFVGYTSCPDVCPTTMAKLAAVYQALPDNRDLQIIFLSVDPQRDTQQKLLDYMNFFNPEFIAVTGEHQQLLPLTRELGFVYAMVGEGDNYQVDHSASMTLISPEGKRFATIKPKALKMAQIPQISTNELINDLQAIRTSKRL</sequence>
<dbReference type="InterPro" id="IPR013766">
    <property type="entry name" value="Thioredoxin_domain"/>
</dbReference>
<keyword evidence="2" id="KW-0186">Copper</keyword>
<name>A0ABQ4NXQ6_SHECO</name>
<keyword evidence="5" id="KW-1185">Reference proteome</keyword>
<dbReference type="Gene3D" id="3.40.30.10">
    <property type="entry name" value="Glutaredoxin"/>
    <property type="match status" value="1"/>
</dbReference>
<comment type="caution">
    <text evidence="4">The sequence shown here is derived from an EMBL/GenBank/DDBJ whole genome shotgun (WGS) entry which is preliminary data.</text>
</comment>
<dbReference type="Pfam" id="PF02630">
    <property type="entry name" value="SCO1-SenC"/>
    <property type="match status" value="1"/>
</dbReference>
<reference evidence="4 5" key="1">
    <citation type="submission" date="2021-05" db="EMBL/GenBank/DDBJ databases">
        <title>Molecular characterization for Shewanella algae harboring chromosomal blaOXA-55-like strains isolated from clinical and environment sample.</title>
        <authorList>
            <person name="Ohama Y."/>
            <person name="Aoki K."/>
            <person name="Harada S."/>
            <person name="Moriya K."/>
            <person name="Ishii Y."/>
            <person name="Tateda K."/>
        </authorList>
    </citation>
    <scope>NUCLEOTIDE SEQUENCE [LARGE SCALE GENOMIC DNA]</scope>
    <source>
        <strain evidence="4 5">MBTL60-118</strain>
    </source>
</reference>
<evidence type="ECO:0000259" key="3">
    <source>
        <dbReference type="PROSITE" id="PS51352"/>
    </source>
</evidence>
<dbReference type="SUPFAM" id="SSF52833">
    <property type="entry name" value="Thioredoxin-like"/>
    <property type="match status" value="1"/>
</dbReference>
<protein>
    <submittedName>
        <fullName evidence="4">Electron transporter SenC</fullName>
    </submittedName>
</protein>
<evidence type="ECO:0000256" key="1">
    <source>
        <dbReference type="ARBA" id="ARBA00010996"/>
    </source>
</evidence>
<dbReference type="PROSITE" id="PS51352">
    <property type="entry name" value="THIOREDOXIN_2"/>
    <property type="match status" value="1"/>
</dbReference>
<proteinExistence type="inferred from homology"/>
<evidence type="ECO:0000313" key="4">
    <source>
        <dbReference type="EMBL" id="GIU39390.1"/>
    </source>
</evidence>